<reference evidence="2 3" key="1">
    <citation type="journal article" date="2023" name="Plants (Basel)">
        <title>Bridging the Gap: Combining Genomics and Transcriptomics Approaches to Understand Stylosanthes scabra, an Orphan Legume from the Brazilian Caatinga.</title>
        <authorList>
            <person name="Ferreira-Neto J.R.C."/>
            <person name="da Silva M.D."/>
            <person name="Binneck E."/>
            <person name="de Melo N.F."/>
            <person name="da Silva R.H."/>
            <person name="de Melo A.L.T.M."/>
            <person name="Pandolfi V."/>
            <person name="Bustamante F.O."/>
            <person name="Brasileiro-Vidal A.C."/>
            <person name="Benko-Iseppon A.M."/>
        </authorList>
    </citation>
    <scope>NUCLEOTIDE SEQUENCE [LARGE SCALE GENOMIC DNA]</scope>
    <source>
        <tissue evidence="2">Leaves</tissue>
    </source>
</reference>
<evidence type="ECO:0000313" key="2">
    <source>
        <dbReference type="EMBL" id="MED6124417.1"/>
    </source>
</evidence>
<name>A0ABU6RK05_9FABA</name>
<comment type="caution">
    <text evidence="2">The sequence shown here is derived from an EMBL/GenBank/DDBJ whole genome shotgun (WGS) entry which is preliminary data.</text>
</comment>
<protein>
    <submittedName>
        <fullName evidence="2">Uncharacterized protein</fullName>
    </submittedName>
</protein>
<feature type="compositionally biased region" description="Polar residues" evidence="1">
    <location>
        <begin position="43"/>
        <end position="54"/>
    </location>
</feature>
<feature type="region of interest" description="Disordered" evidence="1">
    <location>
        <begin position="43"/>
        <end position="70"/>
    </location>
</feature>
<gene>
    <name evidence="2" type="ORF">PIB30_058716</name>
</gene>
<keyword evidence="3" id="KW-1185">Reference proteome</keyword>
<dbReference type="EMBL" id="JASCZI010030705">
    <property type="protein sequence ID" value="MED6124417.1"/>
    <property type="molecule type" value="Genomic_DNA"/>
</dbReference>
<accession>A0ABU6RK05</accession>
<organism evidence="2 3">
    <name type="scientific">Stylosanthes scabra</name>
    <dbReference type="NCBI Taxonomy" id="79078"/>
    <lineage>
        <taxon>Eukaryota</taxon>
        <taxon>Viridiplantae</taxon>
        <taxon>Streptophyta</taxon>
        <taxon>Embryophyta</taxon>
        <taxon>Tracheophyta</taxon>
        <taxon>Spermatophyta</taxon>
        <taxon>Magnoliopsida</taxon>
        <taxon>eudicotyledons</taxon>
        <taxon>Gunneridae</taxon>
        <taxon>Pentapetalae</taxon>
        <taxon>rosids</taxon>
        <taxon>fabids</taxon>
        <taxon>Fabales</taxon>
        <taxon>Fabaceae</taxon>
        <taxon>Papilionoideae</taxon>
        <taxon>50 kb inversion clade</taxon>
        <taxon>dalbergioids sensu lato</taxon>
        <taxon>Dalbergieae</taxon>
        <taxon>Pterocarpus clade</taxon>
        <taxon>Stylosanthes</taxon>
    </lineage>
</organism>
<proteinExistence type="predicted"/>
<evidence type="ECO:0000256" key="1">
    <source>
        <dbReference type="SAM" id="MobiDB-lite"/>
    </source>
</evidence>
<sequence>MLPLPSSSLHQPMAYLTTTLSTPDPTWYADFGASHHVTAEQTKILQHSDSSQGPKQLYVGYQGTASTGQS</sequence>
<dbReference type="Proteomes" id="UP001341840">
    <property type="component" value="Unassembled WGS sequence"/>
</dbReference>
<evidence type="ECO:0000313" key="3">
    <source>
        <dbReference type="Proteomes" id="UP001341840"/>
    </source>
</evidence>